<keyword evidence="3" id="KW-1185">Reference proteome</keyword>
<evidence type="ECO:0000313" key="3">
    <source>
        <dbReference type="Proteomes" id="UP001180020"/>
    </source>
</evidence>
<dbReference type="AlphaFoldDB" id="A0AAV9F962"/>
<feature type="region of interest" description="Disordered" evidence="1">
    <location>
        <begin position="261"/>
        <end position="287"/>
    </location>
</feature>
<comment type="caution">
    <text evidence="2">The sequence shown here is derived from an EMBL/GenBank/DDBJ whole genome shotgun (WGS) entry which is preliminary data.</text>
</comment>
<organism evidence="2 3">
    <name type="scientific">Acorus calamus</name>
    <name type="common">Sweet flag</name>
    <dbReference type="NCBI Taxonomy" id="4465"/>
    <lineage>
        <taxon>Eukaryota</taxon>
        <taxon>Viridiplantae</taxon>
        <taxon>Streptophyta</taxon>
        <taxon>Embryophyta</taxon>
        <taxon>Tracheophyta</taxon>
        <taxon>Spermatophyta</taxon>
        <taxon>Magnoliopsida</taxon>
        <taxon>Liliopsida</taxon>
        <taxon>Acoraceae</taxon>
        <taxon>Acorus</taxon>
    </lineage>
</organism>
<dbReference type="Proteomes" id="UP001180020">
    <property type="component" value="Unassembled WGS sequence"/>
</dbReference>
<evidence type="ECO:0000256" key="1">
    <source>
        <dbReference type="SAM" id="MobiDB-lite"/>
    </source>
</evidence>
<protein>
    <submittedName>
        <fullName evidence="2">Uncharacterized protein</fullName>
    </submittedName>
</protein>
<evidence type="ECO:0000313" key="2">
    <source>
        <dbReference type="EMBL" id="KAK1322097.1"/>
    </source>
</evidence>
<sequence>MADRWGLGLDYWGRTTGNPVMAVNWKLIRSTVSVRKAHPIMNIGKQKLEPTIQPLMEEPKDLPRIVPGGLILSAPVPIHPNPVKPLPLYTEQVPESILVHLMKGGPIQPLNHFSQTRPSQIYSNRAIVPPVCPRAPPKTQSFVPQQPSQIKYAAIPPPLTYESPVPKIIESVECPKQDSSDDEEFLAGELSELSYPTPIKPESIIQNLQSTKFESPLLLPIQDQVISMPTLMISGDPHLDSSDSKSDQDLDQSIEYVLESEPLDAGPIFTGPPDGLKGSCEQPFKGA</sequence>
<gene>
    <name evidence="2" type="ORF">QJS10_CPA03g01319</name>
</gene>
<name>A0AAV9F962_ACOCL</name>
<accession>A0AAV9F962</accession>
<dbReference type="EMBL" id="JAUJYO010000003">
    <property type="protein sequence ID" value="KAK1322097.1"/>
    <property type="molecule type" value="Genomic_DNA"/>
</dbReference>
<reference evidence="2" key="2">
    <citation type="submission" date="2023-06" db="EMBL/GenBank/DDBJ databases">
        <authorList>
            <person name="Ma L."/>
            <person name="Liu K.-W."/>
            <person name="Li Z."/>
            <person name="Hsiao Y.-Y."/>
            <person name="Qi Y."/>
            <person name="Fu T."/>
            <person name="Tang G."/>
            <person name="Zhang D."/>
            <person name="Sun W.-H."/>
            <person name="Liu D.-K."/>
            <person name="Li Y."/>
            <person name="Chen G.-Z."/>
            <person name="Liu X.-D."/>
            <person name="Liao X.-Y."/>
            <person name="Jiang Y.-T."/>
            <person name="Yu X."/>
            <person name="Hao Y."/>
            <person name="Huang J."/>
            <person name="Zhao X.-W."/>
            <person name="Ke S."/>
            <person name="Chen Y.-Y."/>
            <person name="Wu W.-L."/>
            <person name="Hsu J.-L."/>
            <person name="Lin Y.-F."/>
            <person name="Huang M.-D."/>
            <person name="Li C.-Y."/>
            <person name="Huang L."/>
            <person name="Wang Z.-W."/>
            <person name="Zhao X."/>
            <person name="Zhong W.-Y."/>
            <person name="Peng D.-H."/>
            <person name="Ahmad S."/>
            <person name="Lan S."/>
            <person name="Zhang J.-S."/>
            <person name="Tsai W.-C."/>
            <person name="Van De Peer Y."/>
            <person name="Liu Z.-J."/>
        </authorList>
    </citation>
    <scope>NUCLEOTIDE SEQUENCE</scope>
    <source>
        <strain evidence="2">CP</strain>
        <tissue evidence="2">Leaves</tissue>
    </source>
</reference>
<reference evidence="2" key="1">
    <citation type="journal article" date="2023" name="Nat. Commun.">
        <title>Diploid and tetraploid genomes of Acorus and the evolution of monocots.</title>
        <authorList>
            <person name="Ma L."/>
            <person name="Liu K.W."/>
            <person name="Li Z."/>
            <person name="Hsiao Y.Y."/>
            <person name="Qi Y."/>
            <person name="Fu T."/>
            <person name="Tang G.D."/>
            <person name="Zhang D."/>
            <person name="Sun W.H."/>
            <person name="Liu D.K."/>
            <person name="Li Y."/>
            <person name="Chen G.Z."/>
            <person name="Liu X.D."/>
            <person name="Liao X.Y."/>
            <person name="Jiang Y.T."/>
            <person name="Yu X."/>
            <person name="Hao Y."/>
            <person name="Huang J."/>
            <person name="Zhao X.W."/>
            <person name="Ke S."/>
            <person name="Chen Y.Y."/>
            <person name="Wu W.L."/>
            <person name="Hsu J.L."/>
            <person name="Lin Y.F."/>
            <person name="Huang M.D."/>
            <person name="Li C.Y."/>
            <person name="Huang L."/>
            <person name="Wang Z.W."/>
            <person name="Zhao X."/>
            <person name="Zhong W.Y."/>
            <person name="Peng D.H."/>
            <person name="Ahmad S."/>
            <person name="Lan S."/>
            <person name="Zhang J.S."/>
            <person name="Tsai W.C."/>
            <person name="Van de Peer Y."/>
            <person name="Liu Z.J."/>
        </authorList>
    </citation>
    <scope>NUCLEOTIDE SEQUENCE</scope>
    <source>
        <strain evidence="2">CP</strain>
    </source>
</reference>
<proteinExistence type="predicted"/>